<evidence type="ECO:0000256" key="13">
    <source>
        <dbReference type="ARBA" id="ARBA00038359"/>
    </source>
</evidence>
<comment type="caution">
    <text evidence="18">The sequence shown here is derived from an EMBL/GenBank/DDBJ whole genome shotgun (WGS) entry which is preliminary data.</text>
</comment>
<dbReference type="Pfam" id="PF05730">
    <property type="entry name" value="CFEM"/>
    <property type="match status" value="1"/>
</dbReference>
<dbReference type="AlphaFoldDB" id="A0A1Q8RCD5"/>
<feature type="disulfide bond" evidence="14">
    <location>
        <begin position="32"/>
        <end position="72"/>
    </location>
</feature>
<evidence type="ECO:0000256" key="1">
    <source>
        <dbReference type="ARBA" id="ARBA00004141"/>
    </source>
</evidence>
<dbReference type="PANTHER" id="PTHR33048:SF143">
    <property type="entry name" value="EXTRACELLULAR MEMBRANE PROTEIN CFEM DOMAIN-CONTAINING PROTEIN-RELATED"/>
    <property type="match status" value="1"/>
</dbReference>
<dbReference type="PROSITE" id="PS51257">
    <property type="entry name" value="PROKAR_LIPOPROTEIN"/>
    <property type="match status" value="1"/>
</dbReference>
<dbReference type="GO" id="GO:0098552">
    <property type="term" value="C:side of membrane"/>
    <property type="evidence" value="ECO:0007669"/>
    <property type="project" value="UniProtKB-KW"/>
</dbReference>
<keyword evidence="10 15" id="KW-0472">Membrane</keyword>
<evidence type="ECO:0000256" key="4">
    <source>
        <dbReference type="ARBA" id="ARBA00010031"/>
    </source>
</evidence>
<evidence type="ECO:0000256" key="11">
    <source>
        <dbReference type="ARBA" id="ARBA00023157"/>
    </source>
</evidence>
<evidence type="ECO:0000313" key="18">
    <source>
        <dbReference type="EMBL" id="OLN81844.1"/>
    </source>
</evidence>
<evidence type="ECO:0000256" key="15">
    <source>
        <dbReference type="SAM" id="Phobius"/>
    </source>
</evidence>
<keyword evidence="6" id="KW-0336">GPI-anchor</keyword>
<reference evidence="18 19" key="1">
    <citation type="submission" date="2016-11" db="EMBL/GenBank/DDBJ databases">
        <title>Draft Genome Assembly of Colletotrichum chlorophyti a pathogen of herbaceous plants.</title>
        <authorList>
            <person name="Gan P."/>
            <person name="Narusaka M."/>
            <person name="Tsushima A."/>
            <person name="Narusaka Y."/>
            <person name="Takano Y."/>
            <person name="Shirasu K."/>
        </authorList>
    </citation>
    <scope>NUCLEOTIDE SEQUENCE [LARGE SCALE GENOMIC DNA]</scope>
    <source>
        <strain evidence="18 19">NTL11</strain>
    </source>
</reference>
<feature type="domain" description="CFEM" evidence="17">
    <location>
        <begin position="4"/>
        <end position="112"/>
    </location>
</feature>
<evidence type="ECO:0000313" key="19">
    <source>
        <dbReference type="Proteomes" id="UP000186583"/>
    </source>
</evidence>
<evidence type="ECO:0000256" key="16">
    <source>
        <dbReference type="SAM" id="SignalP"/>
    </source>
</evidence>
<evidence type="ECO:0000256" key="10">
    <source>
        <dbReference type="ARBA" id="ARBA00023136"/>
    </source>
</evidence>
<keyword evidence="12" id="KW-0449">Lipoprotein</keyword>
<protein>
    <recommendedName>
        <fullName evidence="17">CFEM domain-containing protein</fullName>
    </recommendedName>
</protein>
<keyword evidence="11 14" id="KW-1015">Disulfide bond</keyword>
<evidence type="ECO:0000256" key="2">
    <source>
        <dbReference type="ARBA" id="ARBA00004589"/>
    </source>
</evidence>
<feature type="transmembrane region" description="Helical" evidence="15">
    <location>
        <begin position="261"/>
        <end position="283"/>
    </location>
</feature>
<feature type="transmembrane region" description="Helical" evidence="15">
    <location>
        <begin position="295"/>
        <end position="321"/>
    </location>
</feature>
<comment type="caution">
    <text evidence="14">Lacks conserved residue(s) required for the propagation of feature annotation.</text>
</comment>
<comment type="subcellular location">
    <subcellularLocation>
        <location evidence="2">Membrane</location>
        <topology evidence="2">Lipid-anchor</topology>
        <topology evidence="2">GPI-anchor</topology>
    </subcellularLocation>
    <subcellularLocation>
        <location evidence="1">Membrane</location>
        <topology evidence="1">Multi-pass membrane protein</topology>
    </subcellularLocation>
    <subcellularLocation>
        <location evidence="3">Secreted</location>
    </subcellularLocation>
</comment>
<feature type="transmembrane region" description="Helical" evidence="15">
    <location>
        <begin position="213"/>
        <end position="241"/>
    </location>
</feature>
<feature type="disulfide bond" evidence="14">
    <location>
        <begin position="55"/>
        <end position="88"/>
    </location>
</feature>
<evidence type="ECO:0000256" key="3">
    <source>
        <dbReference type="ARBA" id="ARBA00004613"/>
    </source>
</evidence>
<keyword evidence="5" id="KW-0964">Secreted</keyword>
<keyword evidence="8 16" id="KW-0732">Signal</keyword>
<feature type="transmembrane region" description="Helical" evidence="15">
    <location>
        <begin position="102"/>
        <end position="123"/>
    </location>
</feature>
<dbReference type="Proteomes" id="UP000186583">
    <property type="component" value="Unassembled WGS sequence"/>
</dbReference>
<evidence type="ECO:0000256" key="5">
    <source>
        <dbReference type="ARBA" id="ARBA00022525"/>
    </source>
</evidence>
<dbReference type="InterPro" id="IPR052337">
    <property type="entry name" value="SAT4-like"/>
</dbReference>
<dbReference type="GO" id="GO:0005576">
    <property type="term" value="C:extracellular region"/>
    <property type="evidence" value="ECO:0007669"/>
    <property type="project" value="UniProtKB-SubCell"/>
</dbReference>
<feature type="disulfide bond" evidence="14">
    <location>
        <begin position="46"/>
        <end position="53"/>
    </location>
</feature>
<organism evidence="18 19">
    <name type="scientific">Colletotrichum chlorophyti</name>
    <dbReference type="NCBI Taxonomy" id="708187"/>
    <lineage>
        <taxon>Eukaryota</taxon>
        <taxon>Fungi</taxon>
        <taxon>Dikarya</taxon>
        <taxon>Ascomycota</taxon>
        <taxon>Pezizomycotina</taxon>
        <taxon>Sordariomycetes</taxon>
        <taxon>Hypocreomycetidae</taxon>
        <taxon>Glomerellales</taxon>
        <taxon>Glomerellaceae</taxon>
        <taxon>Colletotrichum</taxon>
    </lineage>
</organism>
<name>A0A1Q8RCD5_9PEZI</name>
<feature type="transmembrane region" description="Helical" evidence="15">
    <location>
        <begin position="177"/>
        <end position="201"/>
    </location>
</feature>
<accession>A0A1Q8RCD5</accession>
<evidence type="ECO:0000256" key="14">
    <source>
        <dbReference type="PROSITE-ProRule" id="PRU01356"/>
    </source>
</evidence>
<keyword evidence="7 15" id="KW-0812">Transmembrane</keyword>
<dbReference type="InterPro" id="IPR049326">
    <property type="entry name" value="Rhodopsin_dom_fungi"/>
</dbReference>
<dbReference type="PROSITE" id="PS52012">
    <property type="entry name" value="CFEM"/>
    <property type="match status" value="1"/>
</dbReference>
<feature type="transmembrane region" description="Helical" evidence="15">
    <location>
        <begin position="341"/>
        <end position="361"/>
    </location>
</feature>
<dbReference type="EMBL" id="MPGH01000240">
    <property type="protein sequence ID" value="OLN81844.1"/>
    <property type="molecule type" value="Genomic_DNA"/>
</dbReference>
<evidence type="ECO:0000256" key="6">
    <source>
        <dbReference type="ARBA" id="ARBA00022622"/>
    </source>
</evidence>
<dbReference type="SMART" id="SM00747">
    <property type="entry name" value="CFEM"/>
    <property type="match status" value="1"/>
</dbReference>
<dbReference type="PANTHER" id="PTHR33048">
    <property type="entry name" value="PTH11-LIKE INTEGRAL MEMBRANE PROTEIN (AFU_ORTHOLOGUE AFUA_5G11245)"/>
    <property type="match status" value="1"/>
</dbReference>
<dbReference type="Pfam" id="PF20684">
    <property type="entry name" value="Fung_rhodopsin"/>
    <property type="match status" value="1"/>
</dbReference>
<evidence type="ECO:0000256" key="7">
    <source>
        <dbReference type="ARBA" id="ARBA00022692"/>
    </source>
</evidence>
<evidence type="ECO:0000256" key="8">
    <source>
        <dbReference type="ARBA" id="ARBA00022729"/>
    </source>
</evidence>
<feature type="chain" id="PRO_5011960367" description="CFEM domain-containing protein" evidence="16">
    <location>
        <begin position="19"/>
        <end position="456"/>
    </location>
</feature>
<evidence type="ECO:0000256" key="12">
    <source>
        <dbReference type="ARBA" id="ARBA00023288"/>
    </source>
</evidence>
<sequence length="456" mass="50312">MRLFSLIFLGAVLSCALAEGNATSAVVSLPSCAQSCLKQAMVNSPCAPTNQTCICTDAPLQAAVEVCVMEDCTIKQALATKNITQTACRAPVRDKSVMYDTISISTGSISAFFVVIRILYKLFATMDGKLGLDDWFILATIFSGLPSTVMNTHGFVANGMGRDVWTLTPETITKFAFFFYVMEVLYFAQVTLLKMSILFFYMNIFRQSGIKNLIWGTVAFNAVFGTVFVFLATFQCSPISFYWTKWDEEHIGFCMDINGIAWANAGLSICLDLWMLGLPLSQVRSLKLHWKKKIGVALMFCVGTFVTVVSILRLQTLVAFATSHNPTWDQFAVAAWSTVEINVGIMCACMPSMRVILVHFFPKFLATTQRSTSTPARYKYYYHSSQKSGGRSRSRTLGNEAEIATVDPGSVASGGSSKGIIYTKEYAVDYNDETSLVRMREMEASSSKTGRTSKSL</sequence>
<comment type="similarity">
    <text evidence="13">Belongs to the SAT4 family.</text>
</comment>
<dbReference type="STRING" id="708187.A0A1Q8RCD5"/>
<feature type="signal peptide" evidence="16">
    <location>
        <begin position="1"/>
        <end position="18"/>
    </location>
</feature>
<dbReference type="OrthoDB" id="2496787at2759"/>
<gene>
    <name evidence="18" type="ORF">CCHL11_06972</name>
</gene>
<proteinExistence type="inferred from homology"/>
<dbReference type="InterPro" id="IPR008427">
    <property type="entry name" value="Extracellular_membr_CFEM_dom"/>
</dbReference>
<feature type="disulfide bond" evidence="14">
    <location>
        <begin position="36"/>
        <end position="67"/>
    </location>
</feature>
<keyword evidence="19" id="KW-1185">Reference proteome</keyword>
<comment type="similarity">
    <text evidence="4">Belongs to the RBT5 family.</text>
</comment>
<keyword evidence="9 15" id="KW-1133">Transmembrane helix</keyword>
<evidence type="ECO:0000259" key="17">
    <source>
        <dbReference type="PROSITE" id="PS52012"/>
    </source>
</evidence>
<keyword evidence="6" id="KW-0325">Glycoprotein</keyword>
<evidence type="ECO:0000256" key="9">
    <source>
        <dbReference type="ARBA" id="ARBA00022989"/>
    </source>
</evidence>
<feature type="transmembrane region" description="Helical" evidence="15">
    <location>
        <begin position="135"/>
        <end position="157"/>
    </location>
</feature>